<comment type="caution">
    <text evidence="3">The sequence shown here is derived from an EMBL/GenBank/DDBJ whole genome shotgun (WGS) entry which is preliminary data.</text>
</comment>
<feature type="region of interest" description="Disordered" evidence="1">
    <location>
        <begin position="68"/>
        <end position="99"/>
    </location>
</feature>
<dbReference type="InterPro" id="IPR046346">
    <property type="entry name" value="Aminoacid_DH-like_N_sf"/>
</dbReference>
<dbReference type="Proteomes" id="UP000629287">
    <property type="component" value="Unassembled WGS sequence"/>
</dbReference>
<gene>
    <name evidence="3" type="ORF">H4687_009068</name>
</gene>
<proteinExistence type="predicted"/>
<dbReference type="AlphaFoldDB" id="A0A8I0PHV2"/>
<dbReference type="InterPro" id="IPR020630">
    <property type="entry name" value="THF_DH/CycHdrlase_cat_dom"/>
</dbReference>
<dbReference type="EMBL" id="JADBGF010000001">
    <property type="protein sequence ID" value="MBE1602939.1"/>
    <property type="molecule type" value="Genomic_DNA"/>
</dbReference>
<dbReference type="GeneID" id="86833464"/>
<dbReference type="GO" id="GO:0004488">
    <property type="term" value="F:methylenetetrahydrofolate dehydrogenase (NADP+) activity"/>
    <property type="evidence" value="ECO:0007669"/>
    <property type="project" value="InterPro"/>
</dbReference>
<feature type="domain" description="Tetrahydrofolate dehydrogenase/cyclohydrolase catalytic" evidence="2">
    <location>
        <begin position="11"/>
        <end position="67"/>
    </location>
</feature>
<evidence type="ECO:0000259" key="2">
    <source>
        <dbReference type="Pfam" id="PF00763"/>
    </source>
</evidence>
<evidence type="ECO:0000313" key="4">
    <source>
        <dbReference type="Proteomes" id="UP000629287"/>
    </source>
</evidence>
<organism evidence="3 4">
    <name type="scientific">Streptomyces stelliscabiei</name>
    <dbReference type="NCBI Taxonomy" id="146820"/>
    <lineage>
        <taxon>Bacteria</taxon>
        <taxon>Bacillati</taxon>
        <taxon>Actinomycetota</taxon>
        <taxon>Actinomycetes</taxon>
        <taxon>Kitasatosporales</taxon>
        <taxon>Streptomycetaceae</taxon>
        <taxon>Streptomyces</taxon>
    </lineage>
</organism>
<dbReference type="Gene3D" id="3.40.50.10860">
    <property type="entry name" value="Leucine Dehydrogenase, chain A, domain 1"/>
    <property type="match status" value="1"/>
</dbReference>
<sequence>MTTPPRRSTYDKRRQAAEVGLVDIHRRFPATVTTVTELAADPNVSGILVQLPLPPAIDASAVIDAIPCTRTSTGSRRPSLTARSAKPSSGSPHEDSSNA</sequence>
<accession>A0A8I0PHV2</accession>
<feature type="compositionally biased region" description="Polar residues" evidence="1">
    <location>
        <begin position="69"/>
        <end position="91"/>
    </location>
</feature>
<name>A0A8I0PHV2_9ACTN</name>
<evidence type="ECO:0000313" key="3">
    <source>
        <dbReference type="EMBL" id="MBE1602939.1"/>
    </source>
</evidence>
<evidence type="ECO:0000256" key="1">
    <source>
        <dbReference type="SAM" id="MobiDB-lite"/>
    </source>
</evidence>
<protein>
    <recommendedName>
        <fullName evidence="2">Tetrahydrofolate dehydrogenase/cyclohydrolase catalytic domain-containing protein</fullName>
    </recommendedName>
</protein>
<reference evidence="3 4" key="1">
    <citation type="submission" date="2020-10" db="EMBL/GenBank/DDBJ databases">
        <title>Sequencing the genomes of 1000 actinobacteria strains.</title>
        <authorList>
            <person name="Klenk H.-P."/>
        </authorList>
    </citation>
    <scope>NUCLEOTIDE SEQUENCE [LARGE SCALE GENOMIC DNA]</scope>
    <source>
        <strain evidence="3 4">DSM 41803</strain>
    </source>
</reference>
<dbReference type="Pfam" id="PF00763">
    <property type="entry name" value="THF_DHG_CYH"/>
    <property type="match status" value="1"/>
</dbReference>
<dbReference type="RefSeq" id="WP_199813419.1">
    <property type="nucleotide sequence ID" value="NZ_JADBGF010000001.1"/>
</dbReference>
<dbReference type="SUPFAM" id="SSF53223">
    <property type="entry name" value="Aminoacid dehydrogenase-like, N-terminal domain"/>
    <property type="match status" value="1"/>
</dbReference>
<keyword evidence="4" id="KW-1185">Reference proteome</keyword>